<feature type="domain" description="Type I restriction modification DNA specificity" evidence="5">
    <location>
        <begin position="222"/>
        <end position="397"/>
    </location>
</feature>
<feature type="domain" description="Type I restriction modification DNA specificity" evidence="5">
    <location>
        <begin position="18"/>
        <end position="195"/>
    </location>
</feature>
<name>A0A285UFS0_9STAP</name>
<evidence type="ECO:0000313" key="6">
    <source>
        <dbReference type="EMBL" id="SOC40745.1"/>
    </source>
</evidence>
<comment type="similarity">
    <text evidence="1">Belongs to the type-I restriction system S methylase family.</text>
</comment>
<dbReference type="Gene3D" id="3.90.220.20">
    <property type="entry name" value="DNA methylase specificity domains"/>
    <property type="match status" value="2"/>
</dbReference>
<dbReference type="PANTHER" id="PTHR30408:SF12">
    <property type="entry name" value="TYPE I RESTRICTION ENZYME MJAVIII SPECIFICITY SUBUNIT"/>
    <property type="match status" value="1"/>
</dbReference>
<dbReference type="EMBL" id="OBQF01000002">
    <property type="protein sequence ID" value="SOC40745.1"/>
    <property type="molecule type" value="Genomic_DNA"/>
</dbReference>
<dbReference type="Pfam" id="PF01420">
    <property type="entry name" value="Methylase_S"/>
    <property type="match status" value="2"/>
</dbReference>
<evidence type="ECO:0000256" key="1">
    <source>
        <dbReference type="ARBA" id="ARBA00010923"/>
    </source>
</evidence>
<sequence>MMSKQNVPELRFPEFSGEWEEKKLGEISQNAMYGMNTAATDFDGENVYVRITDIEEQSRKLNTKDFTSPSEINDRYLLNEEDILFARTGASTGKSYLHRSLNQNLKYYFAGFLIKFELKGGFNPNFIYPQTLTQKYDKWVKVMSMRSGQPGINGKEYSLLPIHTTSEEEQEKIGEFFNKLDRLIELEEKKLELLEEQKKGYMQKIFSQELRFKDENGNDYPEWEEKKIGEIASFSKGKDISKSDLTNEGEPCVLYGELYTRYKDVINEVHSKTNLPAQFLKVAYKNSVLIPSSGETPIDIAKATAINVRSVLVGGDINILNPINGYLGTFISMIINGRYKKRLSKFSQGKTVVHLYNNDIKKLKIDLPTYEEQKKISSFLEKFNKLIEIRNSKIEQMKNRKKTLLQKMYLS</sequence>
<dbReference type="InterPro" id="IPR000055">
    <property type="entry name" value="Restrct_endonuc_typeI_TRD"/>
</dbReference>
<dbReference type="AlphaFoldDB" id="A0A285UFS0"/>
<dbReference type="GO" id="GO:0009307">
    <property type="term" value="P:DNA restriction-modification system"/>
    <property type="evidence" value="ECO:0007669"/>
    <property type="project" value="UniProtKB-KW"/>
</dbReference>
<evidence type="ECO:0000313" key="7">
    <source>
        <dbReference type="Proteomes" id="UP000219412"/>
    </source>
</evidence>
<keyword evidence="2" id="KW-0680">Restriction system</keyword>
<dbReference type="InterPro" id="IPR052021">
    <property type="entry name" value="Type-I_RS_S_subunit"/>
</dbReference>
<reference evidence="7" key="1">
    <citation type="submission" date="2017-08" db="EMBL/GenBank/DDBJ databases">
        <authorList>
            <person name="Varghese N."/>
            <person name="Submissions S."/>
        </authorList>
    </citation>
    <scope>NUCLEOTIDE SEQUENCE [LARGE SCALE GENOMIC DNA]</scope>
    <source>
        <strain evidence="7">DSM 23173</strain>
    </source>
</reference>
<evidence type="ECO:0000256" key="3">
    <source>
        <dbReference type="ARBA" id="ARBA00023125"/>
    </source>
</evidence>
<proteinExistence type="inferred from homology"/>
<organism evidence="6 7">
    <name type="scientific">Salinicoccus kekensis</name>
    <dbReference type="NCBI Taxonomy" id="714307"/>
    <lineage>
        <taxon>Bacteria</taxon>
        <taxon>Bacillati</taxon>
        <taxon>Bacillota</taxon>
        <taxon>Bacilli</taxon>
        <taxon>Bacillales</taxon>
        <taxon>Staphylococcaceae</taxon>
        <taxon>Salinicoccus</taxon>
    </lineage>
</organism>
<dbReference type="GO" id="GO:0003677">
    <property type="term" value="F:DNA binding"/>
    <property type="evidence" value="ECO:0007669"/>
    <property type="project" value="UniProtKB-KW"/>
</dbReference>
<dbReference type="PANTHER" id="PTHR30408">
    <property type="entry name" value="TYPE-1 RESTRICTION ENZYME ECOKI SPECIFICITY PROTEIN"/>
    <property type="match status" value="1"/>
</dbReference>
<dbReference type="CDD" id="cd17521">
    <property type="entry name" value="RMtype1_S_Sau13435ORF2165P_TRD2-CR2_like"/>
    <property type="match status" value="1"/>
</dbReference>
<evidence type="ECO:0000256" key="4">
    <source>
        <dbReference type="SAM" id="Coils"/>
    </source>
</evidence>
<feature type="coiled-coil region" evidence="4">
    <location>
        <begin position="177"/>
        <end position="204"/>
    </location>
</feature>
<dbReference type="SUPFAM" id="SSF116734">
    <property type="entry name" value="DNA methylase specificity domain"/>
    <property type="match status" value="2"/>
</dbReference>
<feature type="coiled-coil region" evidence="4">
    <location>
        <begin position="380"/>
        <end position="407"/>
    </location>
</feature>
<accession>A0A285UFS0</accession>
<dbReference type="Gene3D" id="1.10.287.1120">
    <property type="entry name" value="Bipartite methylase S protein"/>
    <property type="match status" value="1"/>
</dbReference>
<protein>
    <submittedName>
        <fullName evidence="6">Type I restriction enzyme S subunit</fullName>
    </submittedName>
</protein>
<evidence type="ECO:0000256" key="2">
    <source>
        <dbReference type="ARBA" id="ARBA00022747"/>
    </source>
</evidence>
<gene>
    <name evidence="6" type="ORF">SAMN05878391_1096</name>
</gene>
<evidence type="ECO:0000259" key="5">
    <source>
        <dbReference type="Pfam" id="PF01420"/>
    </source>
</evidence>
<dbReference type="InterPro" id="IPR044946">
    <property type="entry name" value="Restrct_endonuc_typeI_TRD_sf"/>
</dbReference>
<keyword evidence="3" id="KW-0238">DNA-binding</keyword>
<dbReference type="Proteomes" id="UP000219412">
    <property type="component" value="Unassembled WGS sequence"/>
</dbReference>
<dbReference type="OrthoDB" id="9795776at2"/>
<keyword evidence="4" id="KW-0175">Coiled coil</keyword>
<keyword evidence="7" id="KW-1185">Reference proteome</keyword>